<protein>
    <submittedName>
        <fullName evidence="1">Uncharacterized protein</fullName>
    </submittedName>
</protein>
<comment type="caution">
    <text evidence="1">The sequence shown here is derived from an EMBL/GenBank/DDBJ whole genome shotgun (WGS) entry which is preliminary data.</text>
</comment>
<feature type="non-terminal residue" evidence="1">
    <location>
        <position position="1"/>
    </location>
</feature>
<proteinExistence type="predicted"/>
<organism evidence="1 2">
    <name type="scientific">Candidatus Anaerobutyricum stercoripullorum</name>
    <dbReference type="NCBI Taxonomy" id="2838456"/>
    <lineage>
        <taxon>Bacteria</taxon>
        <taxon>Bacillati</taxon>
        <taxon>Bacillota</taxon>
        <taxon>Clostridia</taxon>
        <taxon>Lachnospirales</taxon>
        <taxon>Lachnospiraceae</taxon>
        <taxon>Anaerobutyricum</taxon>
    </lineage>
</organism>
<accession>A0A9D1X272</accession>
<dbReference type="AlphaFoldDB" id="A0A9D1X272"/>
<dbReference type="EMBL" id="DXEQ01000020">
    <property type="protein sequence ID" value="HIX71544.1"/>
    <property type="molecule type" value="Genomic_DNA"/>
</dbReference>
<reference evidence="1" key="1">
    <citation type="journal article" date="2021" name="PeerJ">
        <title>Extensive microbial diversity within the chicken gut microbiome revealed by metagenomics and culture.</title>
        <authorList>
            <person name="Gilroy R."/>
            <person name="Ravi A."/>
            <person name="Getino M."/>
            <person name="Pursley I."/>
            <person name="Horton D.L."/>
            <person name="Alikhan N.F."/>
            <person name="Baker D."/>
            <person name="Gharbi K."/>
            <person name="Hall N."/>
            <person name="Watson M."/>
            <person name="Adriaenssens E.M."/>
            <person name="Foster-Nyarko E."/>
            <person name="Jarju S."/>
            <person name="Secka A."/>
            <person name="Antonio M."/>
            <person name="Oren A."/>
            <person name="Chaudhuri R.R."/>
            <person name="La Ragione R."/>
            <person name="Hildebrand F."/>
            <person name="Pallen M.J."/>
        </authorList>
    </citation>
    <scope>NUCLEOTIDE SEQUENCE</scope>
    <source>
        <strain evidence="1">ChiSxjej3B15-1167</strain>
    </source>
</reference>
<sequence length="83" mass="9965">IMYYSTKKHQVCFVQGDTGGYSYTVWQYKGKKIKKKYKIRYYNGRLKKQGYRYNGKAISLSKGKKKVKKITKSFQSLRYTNRQ</sequence>
<evidence type="ECO:0000313" key="1">
    <source>
        <dbReference type="EMBL" id="HIX71544.1"/>
    </source>
</evidence>
<evidence type="ECO:0000313" key="2">
    <source>
        <dbReference type="Proteomes" id="UP000886805"/>
    </source>
</evidence>
<dbReference type="Proteomes" id="UP000886805">
    <property type="component" value="Unassembled WGS sequence"/>
</dbReference>
<name>A0A9D1X272_9FIRM</name>
<gene>
    <name evidence="1" type="ORF">H9849_00840</name>
</gene>
<reference evidence="1" key="2">
    <citation type="submission" date="2021-04" db="EMBL/GenBank/DDBJ databases">
        <authorList>
            <person name="Gilroy R."/>
        </authorList>
    </citation>
    <scope>NUCLEOTIDE SEQUENCE</scope>
    <source>
        <strain evidence="1">ChiSxjej3B15-1167</strain>
    </source>
</reference>